<comment type="caution">
    <text evidence="4">The sequence shown here is derived from an EMBL/GenBank/DDBJ whole genome shotgun (WGS) entry which is preliminary data.</text>
</comment>
<dbReference type="Proteomes" id="UP001193734">
    <property type="component" value="Unassembled WGS sequence"/>
</dbReference>
<gene>
    <name evidence="4" type="ORF">HPS55_09830</name>
</gene>
<dbReference type="InterPro" id="IPR008965">
    <property type="entry name" value="CBM2/CBM3_carb-bd_dom_sf"/>
</dbReference>
<dbReference type="Gene3D" id="1.10.1330.10">
    <property type="entry name" value="Dockerin domain"/>
    <property type="match status" value="1"/>
</dbReference>
<feature type="region of interest" description="Disordered" evidence="1">
    <location>
        <begin position="1387"/>
        <end position="1430"/>
    </location>
</feature>
<dbReference type="EMBL" id="JABKKE010000015">
    <property type="protein sequence ID" value="NPE14613.1"/>
    <property type="molecule type" value="Genomic_DNA"/>
</dbReference>
<keyword evidence="2" id="KW-0732">Signal</keyword>
<dbReference type="CDD" id="cd14256">
    <property type="entry name" value="Dockerin_I"/>
    <property type="match status" value="1"/>
</dbReference>
<evidence type="ECO:0000259" key="3">
    <source>
        <dbReference type="PROSITE" id="PS51766"/>
    </source>
</evidence>
<dbReference type="InterPro" id="IPR002105">
    <property type="entry name" value="Dockerin_1_rpt"/>
</dbReference>
<evidence type="ECO:0000313" key="4">
    <source>
        <dbReference type="EMBL" id="NPE14613.1"/>
    </source>
</evidence>
<evidence type="ECO:0000313" key="5">
    <source>
        <dbReference type="Proteomes" id="UP001193734"/>
    </source>
</evidence>
<feature type="signal peptide" evidence="2">
    <location>
        <begin position="1"/>
        <end position="28"/>
    </location>
</feature>
<dbReference type="InterPro" id="IPR002102">
    <property type="entry name" value="Cohesin_dom"/>
</dbReference>
<evidence type="ECO:0000256" key="2">
    <source>
        <dbReference type="SAM" id="SignalP"/>
    </source>
</evidence>
<dbReference type="Gene3D" id="2.60.40.1120">
    <property type="entry name" value="Carboxypeptidase-like, regulatory domain"/>
    <property type="match status" value="1"/>
</dbReference>
<feature type="compositionally biased region" description="Basic and acidic residues" evidence="1">
    <location>
        <begin position="1411"/>
        <end position="1428"/>
    </location>
</feature>
<dbReference type="InterPro" id="IPR008969">
    <property type="entry name" value="CarboxyPept-like_regulatory"/>
</dbReference>
<dbReference type="SUPFAM" id="SSF141072">
    <property type="entry name" value="CalX-like"/>
    <property type="match status" value="2"/>
</dbReference>
<evidence type="ECO:0000256" key="1">
    <source>
        <dbReference type="SAM" id="MobiDB-lite"/>
    </source>
</evidence>
<dbReference type="Pfam" id="PF07705">
    <property type="entry name" value="CARDB"/>
    <property type="match status" value="1"/>
</dbReference>
<dbReference type="Gene3D" id="2.60.40.10">
    <property type="entry name" value="Immunoglobulins"/>
    <property type="match status" value="2"/>
</dbReference>
<dbReference type="InterPro" id="IPR016134">
    <property type="entry name" value="Dockerin_dom"/>
</dbReference>
<organism evidence="4 5">
    <name type="scientific">Xylanibacter rodentium</name>
    <dbReference type="NCBI Taxonomy" id="2736289"/>
    <lineage>
        <taxon>Bacteria</taxon>
        <taxon>Pseudomonadati</taxon>
        <taxon>Bacteroidota</taxon>
        <taxon>Bacteroidia</taxon>
        <taxon>Bacteroidales</taxon>
        <taxon>Prevotellaceae</taxon>
        <taxon>Xylanibacter</taxon>
    </lineage>
</organism>
<dbReference type="RefSeq" id="WP_172324933.1">
    <property type="nucleotide sequence ID" value="NZ_CASGIA010000025.1"/>
</dbReference>
<name>A0ABX2AY40_9BACT</name>
<keyword evidence="5" id="KW-1185">Reference proteome</keyword>
<dbReference type="InterPro" id="IPR011635">
    <property type="entry name" value="CARDB"/>
</dbReference>
<dbReference type="InterPro" id="IPR038081">
    <property type="entry name" value="CalX-like_sf"/>
</dbReference>
<dbReference type="Pfam" id="PF00404">
    <property type="entry name" value="Dockerin_1"/>
    <property type="match status" value="1"/>
</dbReference>
<dbReference type="SUPFAM" id="SSF49384">
    <property type="entry name" value="Carbohydrate-binding domain"/>
    <property type="match status" value="1"/>
</dbReference>
<protein>
    <recommendedName>
        <fullName evidence="3">Dockerin domain-containing protein</fullName>
    </recommendedName>
</protein>
<dbReference type="PROSITE" id="PS51766">
    <property type="entry name" value="DOCKERIN"/>
    <property type="match status" value="1"/>
</dbReference>
<dbReference type="Gene3D" id="2.60.40.680">
    <property type="match status" value="1"/>
</dbReference>
<dbReference type="InterPro" id="IPR013783">
    <property type="entry name" value="Ig-like_fold"/>
</dbReference>
<feature type="chain" id="PRO_5045185702" description="Dockerin domain-containing protein" evidence="2">
    <location>
        <begin position="29"/>
        <end position="2334"/>
    </location>
</feature>
<dbReference type="InterPro" id="IPR036439">
    <property type="entry name" value="Dockerin_dom_sf"/>
</dbReference>
<reference evidence="4 5" key="1">
    <citation type="submission" date="2020-05" db="EMBL/GenBank/DDBJ databases">
        <title>Distinct polysaccharide utilization as determinants for interspecies competition between intestinal Prevotella spp.</title>
        <authorList>
            <person name="Galvez E.J.C."/>
            <person name="Iljazovic A."/>
            <person name="Strowig T."/>
        </authorList>
    </citation>
    <scope>NUCLEOTIDE SEQUENCE [LARGE SCALE GENOMIC DNA]</scope>
    <source>
        <strain evidence="4 5">PROD</strain>
    </source>
</reference>
<feature type="domain" description="Dockerin" evidence="3">
    <location>
        <begin position="2273"/>
        <end position="2334"/>
    </location>
</feature>
<sequence>MKLIYNMLCRPLLLFSLMCCLMPQRLGAQTNRLTVGKVEAMQGGTVSLPVFLDNESAVAGGQIELRLPEGVSVGGVTMGESRSAGHTLQYRHKADGTLTILFYASPPAPIKGTSGELCSVSLTVADDCPAGTYPVTAGGDTRFAADAVTVIPMAEPVAGSLSVKVSRSPDFIVTDIRPAAKDVMPGDTLQVAWRISNKGNMAATGGWSERVSLVSETGKTVSLGTFYHETDGLAVGGSVSREADIALSSLLGIDGNAKISVTVVPYSDSGEAPEFQNNNTSETSGYTLGVGKKLYLTLPDGALEEDNATAVRCRLSRSGNWAESQTFVLEKTGGDERLVIPATVTVPTGQSGAYFYVSVADNDVLDDAGTFCIQASGDGYDAVSGVMEVEDDEYPQLTVTPSKADITEGETFSLTISLQRVSVSPTDVTVSTDFPKRFSFPSSLTIPAGETTATVEVKAVDNDNVELQESVAFKVSADKYVGGECIVLLDDNDLPAIDLELSPATVSESAGPAAVLATLRRLTNKDKKVTVLLSDDSAGDIYYSRKSIVFDKGVDEVQFTLGVVDNANVDGDRAVNITAAVYVSSCSCSAQGSSVGVVTKAIEIIDDDGPSLGVMSSRSTLLEGGEVVLTVTRNTGTDTALEVTVSADNDEGLSYDRNVTIPAGAKSADIVVRALPNALSGDSKTVVFTIESNGYSKGTCWVMLTDRTLPDARITGISVSNPEIRVGEDVDVTLTLENVGAAELPDAVKVKLYVGNSPDPVAVSYLQQPLPAGARTELTKTISMPAAIGLYEVYAVVNEDKSVKELLYANNTSERIRVKTVAPFSATVSTDKSVYQPGEEMRITGRIAGDVTAESAVEVYIVNGGLRQTLTATTDAEGNFTAVYKPYRSQTGHFSIGACYPGENLKSEMAAAYIYGFRRSSSSVITCEAVAGERYERNVPFVNSGTLPLTGVRATVLSKPEHCTVDVVCPDRIDGGKGIDVQCSILSETPSPGDDWEEIKIVVETAEGPSVETTLFYYCRNAKGQLQADVSRISTTMVKGTSRDYPVTITNIGKGETGKITLALPGWMTTATPSEMASLAYGESVTAVLRFTPTDEMQLNVPVTGIIGINCENGKGLALDYSIEPVSESTGTLVVDVCDEYTYYTPQAPHVSGAQVIVKHPTTGAVIAQGLTDGNGLYSVELPEGYYSVSVTADKHDSYRNNILVDPGTVTKEVVNLSFRAITVDWKVEETDVEDEYDIVTEVEYETNVPVPVVQLSVPDRIEADELQPGESLMFNAVLTNKGLITAQDVELILPEGVETLTFEALDYNDELFELAPQQSVLIPVKVTKNTGSVEKAMRKAGEKKGSRCYFTMDVKYFWDCGFDRKWHCYGRPVKLRTCIGDVYDHGGPGPANPPGSLDERDPVPPKSRPKKDPNDKDEKDGPEYYHGDDDDNFIERVNTGCEPCQQGLAIAGLKCFGYFFGLPLDKIQAPYDPTKKAAKNVSGAQANINSFHDLVEIQASGFDESCDSKRTFGDVYESYVSATNAVEEVLDIAIAQSAGNGNQLTDSEYTKAMKSAKGSLKLIGLANNISSCANDFAHACDHLTNGSEIEFMPRRSGQSGSKDYLKSVMKELGVVHTRLEAFANINGVIWGSEKEWDDVSFYEMRVLIDSVDYKSAEFDDVVKYKPEALSMELYRQFFERRKRYLTDGLPDDIASRLANDIRIMKDTRSHFSDMGYSMPSDYTEEHVEGMKEVLEGGQKSVCASISLQLSQTMTMTRQAFRGTLTVFNGNEEKAMEKVRLNIEVRDDEGTLATSHEFQINMESLKGFSGDLDLTGGWSLAANETGTATIVFIPTKYAALETDRDYSFGGSLVYIDPFTGLEVTRDLYPVTLTVKPSPNLDLTYFMQRDVYGDNPLTLDVVEPCRPAEFALLISNKGNGDATNVRMMTEQPKIVDNEKGLLIDFKLLSSQLNGDDKTLALGESVTTDFGTIAAHSTVYAQWWLQSSLLGHFTDYDVKATHVTSYGNEDLSLLDNVSVHELVHGFTANGTTSPAIRGFLVNDIVDSEDMPDMVYFTDGRKEENVVTASCVEMTRRSETEYAVTVIPSADGWNYGSSTDLTAGKQKLVSVVRQSDGIEMPVDNFWLTDYILRDGKDPVSECRLHAVAELAGRETYILTFEPKPETELVVEAFDGVPDDGKVLTSQLKSVGVKFSKAVDETTFTVDDVELRCQGETVDISRMVITKVNDTEFVLGLDKVTSDDGYYVLTVQTAGITATDGFAGNAGASASWIQFVDRHILGDVNEDGRLNITDIVALSKYISDGDSTHIQISKADLTGDGRITVADIVELARRIANQ</sequence>
<dbReference type="SUPFAM" id="SSF49464">
    <property type="entry name" value="Carboxypeptidase regulatory domain-like"/>
    <property type="match status" value="1"/>
</dbReference>
<proteinExistence type="predicted"/>
<dbReference type="Pfam" id="PF00963">
    <property type="entry name" value="Cohesin"/>
    <property type="match status" value="1"/>
</dbReference>
<dbReference type="SUPFAM" id="SSF63446">
    <property type="entry name" value="Type I dockerin domain"/>
    <property type="match status" value="1"/>
</dbReference>
<accession>A0ABX2AY40</accession>
<dbReference type="GeneID" id="82158062"/>